<dbReference type="SUPFAM" id="SSF103473">
    <property type="entry name" value="MFS general substrate transporter"/>
    <property type="match status" value="1"/>
</dbReference>
<keyword evidence="1" id="KW-0812">Transmembrane</keyword>
<dbReference type="Pfam" id="PF13347">
    <property type="entry name" value="MFS_2"/>
    <property type="match status" value="1"/>
</dbReference>
<keyword evidence="1" id="KW-0472">Membrane</keyword>
<dbReference type="GO" id="GO:0008643">
    <property type="term" value="P:carbohydrate transport"/>
    <property type="evidence" value="ECO:0007669"/>
    <property type="project" value="InterPro"/>
</dbReference>
<evidence type="ECO:0000313" key="2">
    <source>
        <dbReference type="EMBL" id="GAI60984.1"/>
    </source>
</evidence>
<gene>
    <name evidence="2" type="ORF">S12H4_04864</name>
</gene>
<feature type="transmembrane region" description="Helical" evidence="1">
    <location>
        <begin position="48"/>
        <end position="75"/>
    </location>
</feature>
<feature type="non-terminal residue" evidence="2">
    <location>
        <position position="260"/>
    </location>
</feature>
<feature type="transmembrane region" description="Helical" evidence="1">
    <location>
        <begin position="242"/>
        <end position="259"/>
    </location>
</feature>
<feature type="transmembrane region" description="Helical" evidence="1">
    <location>
        <begin position="87"/>
        <end position="109"/>
    </location>
</feature>
<feature type="transmembrane region" description="Helical" evidence="1">
    <location>
        <begin position="163"/>
        <end position="186"/>
    </location>
</feature>
<dbReference type="AlphaFoldDB" id="X1RZR3"/>
<dbReference type="Gene3D" id="1.20.1250.20">
    <property type="entry name" value="MFS general substrate transporter like domains"/>
    <property type="match status" value="1"/>
</dbReference>
<dbReference type="EMBL" id="BARW01001549">
    <property type="protein sequence ID" value="GAI60984.1"/>
    <property type="molecule type" value="Genomic_DNA"/>
</dbReference>
<reference evidence="2" key="1">
    <citation type="journal article" date="2014" name="Front. Microbiol.">
        <title>High frequency of phylogenetically diverse reductive dehalogenase-homologous genes in deep subseafloor sedimentary metagenomes.</title>
        <authorList>
            <person name="Kawai M."/>
            <person name="Futagami T."/>
            <person name="Toyoda A."/>
            <person name="Takaki Y."/>
            <person name="Nishi S."/>
            <person name="Hori S."/>
            <person name="Arai W."/>
            <person name="Tsubouchi T."/>
            <person name="Morono Y."/>
            <person name="Uchiyama I."/>
            <person name="Ito T."/>
            <person name="Fujiyama A."/>
            <person name="Inagaki F."/>
            <person name="Takami H."/>
        </authorList>
    </citation>
    <scope>NUCLEOTIDE SEQUENCE</scope>
    <source>
        <strain evidence="2">Expedition CK06-06</strain>
    </source>
</reference>
<protein>
    <recommendedName>
        <fullName evidence="3">Major facilitator superfamily (MFS) profile domain-containing protein</fullName>
    </recommendedName>
</protein>
<comment type="caution">
    <text evidence="2">The sequence shown here is derived from an EMBL/GenBank/DDBJ whole genome shotgun (WGS) entry which is preliminary data.</text>
</comment>
<dbReference type="PANTHER" id="PTHR11328:SF24">
    <property type="entry name" value="MAJOR FACILITATOR SUPERFAMILY (MFS) PROFILE DOMAIN-CONTAINING PROTEIN"/>
    <property type="match status" value="1"/>
</dbReference>
<accession>X1RZR3</accession>
<feature type="transmembrane region" description="Helical" evidence="1">
    <location>
        <begin position="121"/>
        <end position="143"/>
    </location>
</feature>
<proteinExistence type="predicted"/>
<dbReference type="GO" id="GO:0005886">
    <property type="term" value="C:plasma membrane"/>
    <property type="evidence" value="ECO:0007669"/>
    <property type="project" value="TreeGrafter"/>
</dbReference>
<dbReference type="InterPro" id="IPR039672">
    <property type="entry name" value="MFS_2"/>
</dbReference>
<evidence type="ECO:0008006" key="3">
    <source>
        <dbReference type="Google" id="ProtNLM"/>
    </source>
</evidence>
<dbReference type="PANTHER" id="PTHR11328">
    <property type="entry name" value="MAJOR FACILITATOR SUPERFAMILY DOMAIN-CONTAINING PROTEIN"/>
    <property type="match status" value="1"/>
</dbReference>
<feature type="transmembrane region" description="Helical" evidence="1">
    <location>
        <begin position="21"/>
        <end position="42"/>
    </location>
</feature>
<organism evidence="2">
    <name type="scientific">marine sediment metagenome</name>
    <dbReference type="NCBI Taxonomy" id="412755"/>
    <lineage>
        <taxon>unclassified sequences</taxon>
        <taxon>metagenomes</taxon>
        <taxon>ecological metagenomes</taxon>
    </lineage>
</organism>
<dbReference type="GO" id="GO:0015293">
    <property type="term" value="F:symporter activity"/>
    <property type="evidence" value="ECO:0007669"/>
    <property type="project" value="InterPro"/>
</dbReference>
<keyword evidence="1" id="KW-1133">Transmembrane helix</keyword>
<name>X1RZR3_9ZZZZ</name>
<dbReference type="InterPro" id="IPR036259">
    <property type="entry name" value="MFS_trans_sf"/>
</dbReference>
<sequence>MSETEEPLREKTSTGRQTLYALPRLGTSIVLGIESWALLTLYTSGYGLAPLLAGFAIAMGYLTIAAAQFLLGWFSDAKYTKLGRRKPYIIIFAPLLGISIIFLLLPSLILPDLNDKNALFLWMLVWDIVFRASYAVTTPYQAWMAELFEVGERPKVSQLQNTFNWIGNGTMAIFSLIILTTYARALETDITTFPPIEYLLPTIIFGVLVVLLFYVIAFCIPTEPHFKIEINLKESLKATVKNKNFMLIVLMVGISGFGWS</sequence>
<evidence type="ECO:0000256" key="1">
    <source>
        <dbReference type="SAM" id="Phobius"/>
    </source>
</evidence>
<feature type="transmembrane region" description="Helical" evidence="1">
    <location>
        <begin position="198"/>
        <end position="221"/>
    </location>
</feature>